<dbReference type="SUPFAM" id="SSF51735">
    <property type="entry name" value="NAD(P)-binding Rossmann-fold domains"/>
    <property type="match status" value="1"/>
</dbReference>
<evidence type="ECO:0008006" key="3">
    <source>
        <dbReference type="Google" id="ProtNLM"/>
    </source>
</evidence>
<dbReference type="PANTHER" id="PTHR43162:SF1">
    <property type="entry name" value="PRESTALK A DIFFERENTIATION PROTEIN A"/>
    <property type="match status" value="1"/>
</dbReference>
<dbReference type="PANTHER" id="PTHR43162">
    <property type="match status" value="1"/>
</dbReference>
<comment type="caution">
    <text evidence="1">The sequence shown here is derived from an EMBL/GenBank/DDBJ whole genome shotgun (WGS) entry which is preliminary data.</text>
</comment>
<dbReference type="Proteomes" id="UP001500253">
    <property type="component" value="Unassembled WGS sequence"/>
</dbReference>
<organism evidence="1 2">
    <name type="scientific">Streptomyces cuspidosporus</name>
    <dbReference type="NCBI Taxonomy" id="66882"/>
    <lineage>
        <taxon>Bacteria</taxon>
        <taxon>Bacillati</taxon>
        <taxon>Actinomycetota</taxon>
        <taxon>Actinomycetes</taxon>
        <taxon>Kitasatosporales</taxon>
        <taxon>Streptomycetaceae</taxon>
        <taxon>Streptomyces</taxon>
    </lineage>
</organism>
<evidence type="ECO:0000313" key="2">
    <source>
        <dbReference type="Proteomes" id="UP001500253"/>
    </source>
</evidence>
<dbReference type="InterPro" id="IPR036291">
    <property type="entry name" value="NAD(P)-bd_dom_sf"/>
</dbReference>
<reference evidence="2" key="1">
    <citation type="journal article" date="2019" name="Int. J. Syst. Evol. Microbiol.">
        <title>The Global Catalogue of Microorganisms (GCM) 10K type strain sequencing project: providing services to taxonomists for standard genome sequencing and annotation.</title>
        <authorList>
            <consortium name="The Broad Institute Genomics Platform"/>
            <consortium name="The Broad Institute Genome Sequencing Center for Infectious Disease"/>
            <person name="Wu L."/>
            <person name="Ma J."/>
        </authorList>
    </citation>
    <scope>NUCLEOTIDE SEQUENCE [LARGE SCALE GENOMIC DNA]</scope>
    <source>
        <strain evidence="2">JCM 4316</strain>
    </source>
</reference>
<proteinExistence type="predicted"/>
<sequence length="137" mass="14389">MCPPPFQRPPTTPRRIIDSRLAGPTTRRHAGLTRHSGRVYDLTCPRAIGFGEAAGLIAEATGRTVRHVDVDPQVFVERQVAAGGAPDVARLLTGLLVAIGDGSGGARSPTAWNGALGRAPRTFETFVAEAAAAGHWD</sequence>
<dbReference type="Gene3D" id="3.90.25.10">
    <property type="entry name" value="UDP-galactose 4-epimerase, domain 1"/>
    <property type="match status" value="1"/>
</dbReference>
<name>A0ABP5S769_9ACTN</name>
<accession>A0ABP5S769</accession>
<gene>
    <name evidence="1" type="ORF">GCM10010246_00570</name>
</gene>
<dbReference type="EMBL" id="BAAASD010000001">
    <property type="protein sequence ID" value="GAA2323788.1"/>
    <property type="molecule type" value="Genomic_DNA"/>
</dbReference>
<keyword evidence="2" id="KW-1185">Reference proteome</keyword>
<dbReference type="RefSeq" id="WP_346172441.1">
    <property type="nucleotide sequence ID" value="NZ_BAAASD010000001.1"/>
</dbReference>
<protein>
    <recommendedName>
        <fullName evidence="3">NmrA-like domain-containing protein</fullName>
    </recommendedName>
</protein>
<dbReference type="InterPro" id="IPR051604">
    <property type="entry name" value="Ergot_Alk_Oxidoreductase"/>
</dbReference>
<evidence type="ECO:0000313" key="1">
    <source>
        <dbReference type="EMBL" id="GAA2323788.1"/>
    </source>
</evidence>